<gene>
    <name evidence="3" type="ORF">NZD86_03000</name>
</gene>
<dbReference type="Gene3D" id="3.40.50.720">
    <property type="entry name" value="NAD(P)-binding Rossmann-like Domain"/>
    <property type="match status" value="1"/>
</dbReference>
<keyword evidence="4" id="KW-1185">Reference proteome</keyword>
<dbReference type="InterPro" id="IPR001509">
    <property type="entry name" value="Epimerase_deHydtase"/>
</dbReference>
<dbReference type="SUPFAM" id="SSF51735">
    <property type="entry name" value="NAD(P)-binding Rossmann-fold domains"/>
    <property type="match status" value="1"/>
</dbReference>
<name>A0ABY6Z670_9BACL</name>
<proteinExistence type="inferred from homology"/>
<feature type="domain" description="NAD-dependent epimerase/dehydratase" evidence="2">
    <location>
        <begin position="4"/>
        <end position="230"/>
    </location>
</feature>
<reference evidence="3" key="1">
    <citation type="submission" date="2022-08" db="EMBL/GenBank/DDBJ databases">
        <title>Alicyclobacillus dauci DSM2870, complete genome.</title>
        <authorList>
            <person name="Wang Q."/>
            <person name="Cai R."/>
            <person name="Wang Z."/>
        </authorList>
    </citation>
    <scope>NUCLEOTIDE SEQUENCE</scope>
    <source>
        <strain evidence="3">DSM 28700</strain>
    </source>
</reference>
<dbReference type="EC" id="4.2.1.47" evidence="3"/>
<evidence type="ECO:0000259" key="2">
    <source>
        <dbReference type="Pfam" id="PF01370"/>
    </source>
</evidence>
<evidence type="ECO:0000313" key="3">
    <source>
        <dbReference type="EMBL" id="WAH37520.1"/>
    </source>
</evidence>
<evidence type="ECO:0000313" key="4">
    <source>
        <dbReference type="Proteomes" id="UP001164803"/>
    </source>
</evidence>
<dbReference type="Pfam" id="PF01370">
    <property type="entry name" value="Epimerase"/>
    <property type="match status" value="1"/>
</dbReference>
<dbReference type="Proteomes" id="UP001164803">
    <property type="component" value="Chromosome"/>
</dbReference>
<dbReference type="GO" id="GO:0008446">
    <property type="term" value="F:GDP-mannose 4,6-dehydratase activity"/>
    <property type="evidence" value="ECO:0007669"/>
    <property type="project" value="UniProtKB-EC"/>
</dbReference>
<accession>A0ABY6Z670</accession>
<comment type="similarity">
    <text evidence="1">Belongs to the NAD(P)-dependent epimerase/dehydratase family.</text>
</comment>
<dbReference type="PANTHER" id="PTHR43000">
    <property type="entry name" value="DTDP-D-GLUCOSE 4,6-DEHYDRATASE-RELATED"/>
    <property type="match status" value="1"/>
</dbReference>
<dbReference type="InterPro" id="IPR036291">
    <property type="entry name" value="NAD(P)-bd_dom_sf"/>
</dbReference>
<evidence type="ECO:0000256" key="1">
    <source>
        <dbReference type="ARBA" id="ARBA00007637"/>
    </source>
</evidence>
<sequence length="304" mass="33477">MKAVVTGGAGFIGSHLVDELVGKGAEVHIVDNMSSGHFDNVHPFVTFHPVDIRSDEARKIVLHIKPDFIFHLAAQTNVHQSVLQPTYDADVNIVGTLNVLQASQEACVKKVIFASSSAVYGNSLKELISEEDVVAPVSYYGLSKLSAESYIRLFHQLYGLQYTILRYGNVYGPRQAADGEGAVVSAFVERIKQGLPVRIHGDGNQTRDFIYVKDVVRANIAAVSRGTGETIHVSTAQRTPVNHLVKMLEVISGSKISTVRVAERNGDIKHSCLDNTRARELLLWHPRIDIFRGLTETCNFSRSK</sequence>
<dbReference type="RefSeq" id="WP_268045014.1">
    <property type="nucleotide sequence ID" value="NZ_CP104064.1"/>
</dbReference>
<protein>
    <submittedName>
        <fullName evidence="3">GDP-mannose 4,6-dehydratase</fullName>
        <ecNumber evidence="3">4.2.1.47</ecNumber>
    </submittedName>
</protein>
<organism evidence="3 4">
    <name type="scientific">Alicyclobacillus dauci</name>
    <dbReference type="NCBI Taxonomy" id="1475485"/>
    <lineage>
        <taxon>Bacteria</taxon>
        <taxon>Bacillati</taxon>
        <taxon>Bacillota</taxon>
        <taxon>Bacilli</taxon>
        <taxon>Bacillales</taxon>
        <taxon>Alicyclobacillaceae</taxon>
        <taxon>Alicyclobacillus</taxon>
    </lineage>
</organism>
<dbReference type="EMBL" id="CP104064">
    <property type="protein sequence ID" value="WAH37520.1"/>
    <property type="molecule type" value="Genomic_DNA"/>
</dbReference>
<keyword evidence="3" id="KW-0456">Lyase</keyword>